<proteinExistence type="predicted"/>
<dbReference type="Pfam" id="PF10442">
    <property type="entry name" value="FIST_C"/>
    <property type="match status" value="1"/>
</dbReference>
<accession>A0A839IM27</accession>
<protein>
    <submittedName>
        <fullName evidence="3">FIST C-terminal domain-containing protein</fullName>
    </submittedName>
</protein>
<dbReference type="SMART" id="SM01204">
    <property type="entry name" value="FIST_C"/>
    <property type="match status" value="1"/>
</dbReference>
<dbReference type="SMART" id="SM00897">
    <property type="entry name" value="FIST"/>
    <property type="match status" value="1"/>
</dbReference>
<dbReference type="PANTHER" id="PTHR40252:SF2">
    <property type="entry name" value="BLR0328 PROTEIN"/>
    <property type="match status" value="1"/>
</dbReference>
<dbReference type="Pfam" id="PF08495">
    <property type="entry name" value="FIST"/>
    <property type="match status" value="1"/>
</dbReference>
<dbReference type="InterPro" id="IPR013702">
    <property type="entry name" value="FIST_domain_N"/>
</dbReference>
<dbReference type="EMBL" id="JACJFM010000003">
    <property type="protein sequence ID" value="MBB1485572.1"/>
    <property type="molecule type" value="Genomic_DNA"/>
</dbReference>
<dbReference type="AlphaFoldDB" id="A0A839IM27"/>
<gene>
    <name evidence="3" type="ORF">H4O21_02985</name>
</gene>
<dbReference type="InterPro" id="IPR019494">
    <property type="entry name" value="FIST_C"/>
</dbReference>
<keyword evidence="4" id="KW-1185">Reference proteome</keyword>
<feature type="domain" description="FIST" evidence="1">
    <location>
        <begin position="29"/>
        <end position="231"/>
    </location>
</feature>
<organism evidence="3 4">
    <name type="scientific">Oceanospirillum sediminis</name>
    <dbReference type="NCBI Taxonomy" id="2760088"/>
    <lineage>
        <taxon>Bacteria</taxon>
        <taxon>Pseudomonadati</taxon>
        <taxon>Pseudomonadota</taxon>
        <taxon>Gammaproteobacteria</taxon>
        <taxon>Oceanospirillales</taxon>
        <taxon>Oceanospirillaceae</taxon>
        <taxon>Oceanospirillum</taxon>
    </lineage>
</organism>
<evidence type="ECO:0000313" key="3">
    <source>
        <dbReference type="EMBL" id="MBB1485572.1"/>
    </source>
</evidence>
<sequence length="391" mass="43524">MSSGIQTATSSARELTEAIKEIAPRLQQNNTCLIILFFSPEYCTESFSEVMQHAFDNVLVTGCSTAGEISPSGYQQHSICGISFSADYFNISLAFYDHLSELNLKAWHDKCITLHSQHNTRYQLPDDTSTFSLLFSDGLCRKEEPLVRILASAISGIPLVGGSAGDNTRFAQTFILHQKRLQSNCAVQLLITTSLPFAIFKSQSIRATEQRMVVTDAIPEKRTILEINGRPAASEYARQLGLSHSQLITDELLAAHPVVVVMGDKEYVRSIQKINPDLSLTFYCAIDTGIVIRAGYSTDLVSSLQQHLTQAQRQLHRIQTTLMFDCIMRRIELEQKQQLQQASDLLKSYHPLGFSTYGEQLNGLHVNQTCTGIVLGYPEPGDSRKKTLCPL</sequence>
<name>A0A839IM27_9GAMM</name>
<reference evidence="3 4" key="1">
    <citation type="submission" date="2020-08" db="EMBL/GenBank/DDBJ databases">
        <title>Oceanospirillum sp. nov. isolated from marine sediment.</title>
        <authorList>
            <person name="Ji X."/>
        </authorList>
    </citation>
    <scope>NUCLEOTIDE SEQUENCE [LARGE SCALE GENOMIC DNA]</scope>
    <source>
        <strain evidence="3 4">D5</strain>
    </source>
</reference>
<evidence type="ECO:0000259" key="1">
    <source>
        <dbReference type="SMART" id="SM00897"/>
    </source>
</evidence>
<evidence type="ECO:0000313" key="4">
    <source>
        <dbReference type="Proteomes" id="UP000565262"/>
    </source>
</evidence>
<dbReference type="PANTHER" id="PTHR40252">
    <property type="entry name" value="BLR0328 PROTEIN"/>
    <property type="match status" value="1"/>
</dbReference>
<dbReference type="RefSeq" id="WP_182807363.1">
    <property type="nucleotide sequence ID" value="NZ_JACJFM010000003.1"/>
</dbReference>
<dbReference type="Proteomes" id="UP000565262">
    <property type="component" value="Unassembled WGS sequence"/>
</dbReference>
<evidence type="ECO:0000259" key="2">
    <source>
        <dbReference type="SMART" id="SM01204"/>
    </source>
</evidence>
<comment type="caution">
    <text evidence="3">The sequence shown here is derived from an EMBL/GenBank/DDBJ whole genome shotgun (WGS) entry which is preliminary data.</text>
</comment>
<feature type="domain" description="FIST C-domain" evidence="2">
    <location>
        <begin position="232"/>
        <end position="363"/>
    </location>
</feature>